<reference evidence="3" key="1">
    <citation type="submission" date="2016-10" db="EMBL/GenBank/DDBJ databases">
        <title>Genome sequence of Streptomyces mangrovisoli MUSC 149.</title>
        <authorList>
            <person name="Lee L.-H."/>
            <person name="Ser H.-L."/>
        </authorList>
    </citation>
    <scope>NUCLEOTIDE SEQUENCE [LARGE SCALE GENOMIC DNA]</scope>
    <source>
        <strain evidence="3">MUSC 149</strain>
    </source>
</reference>
<feature type="chain" id="PRO_5038989630" description="Lipoprotein" evidence="2">
    <location>
        <begin position="25"/>
        <end position="213"/>
    </location>
</feature>
<evidence type="ECO:0000256" key="1">
    <source>
        <dbReference type="SAM" id="MobiDB-lite"/>
    </source>
</evidence>
<dbReference type="OrthoDB" id="3855137at2"/>
<gene>
    <name evidence="3" type="ORF">WN71_007830</name>
</gene>
<proteinExistence type="predicted"/>
<dbReference type="PROSITE" id="PS51257">
    <property type="entry name" value="PROKAR_LIPOPROTEIN"/>
    <property type="match status" value="1"/>
</dbReference>
<feature type="region of interest" description="Disordered" evidence="1">
    <location>
        <begin position="45"/>
        <end position="101"/>
    </location>
</feature>
<keyword evidence="4" id="KW-1185">Reference proteome</keyword>
<keyword evidence="2" id="KW-0732">Signal</keyword>
<comment type="caution">
    <text evidence="3">The sequence shown here is derived from an EMBL/GenBank/DDBJ whole genome shotgun (WGS) entry which is preliminary data.</text>
</comment>
<evidence type="ECO:0000256" key="2">
    <source>
        <dbReference type="SAM" id="SignalP"/>
    </source>
</evidence>
<dbReference type="STRING" id="1428628.WN71_007830"/>
<dbReference type="Proteomes" id="UP000034196">
    <property type="component" value="Unassembled WGS sequence"/>
</dbReference>
<evidence type="ECO:0000313" key="4">
    <source>
        <dbReference type="Proteomes" id="UP000034196"/>
    </source>
</evidence>
<dbReference type="EMBL" id="LAVA02000016">
    <property type="protein sequence ID" value="OIJ68324.1"/>
    <property type="molecule type" value="Genomic_DNA"/>
</dbReference>
<evidence type="ECO:0008006" key="5">
    <source>
        <dbReference type="Google" id="ProtNLM"/>
    </source>
</evidence>
<organism evidence="3 4">
    <name type="scientific">Streptomyces mangrovisoli</name>
    <dbReference type="NCBI Taxonomy" id="1428628"/>
    <lineage>
        <taxon>Bacteria</taxon>
        <taxon>Bacillati</taxon>
        <taxon>Actinomycetota</taxon>
        <taxon>Actinomycetes</taxon>
        <taxon>Kitasatosporales</taxon>
        <taxon>Streptomycetaceae</taxon>
        <taxon>Streptomyces</taxon>
    </lineage>
</organism>
<evidence type="ECO:0000313" key="3">
    <source>
        <dbReference type="EMBL" id="OIJ68324.1"/>
    </source>
</evidence>
<dbReference type="RefSeq" id="WP_046584353.1">
    <property type="nucleotide sequence ID" value="NZ_LAVA02000016.1"/>
</dbReference>
<accession>A0A1J4P3J2</accession>
<feature type="signal peptide" evidence="2">
    <location>
        <begin position="1"/>
        <end position="24"/>
    </location>
</feature>
<protein>
    <recommendedName>
        <fullName evidence="5">Lipoprotein</fullName>
    </recommendedName>
</protein>
<name>A0A1J4P3J2_9ACTN</name>
<dbReference type="AlphaFoldDB" id="A0A1J4P3J2"/>
<sequence>MNSLRGAALTAVAGGILVLTGCHGAEDAADAHAASATAVAARTTAVGGTASDAPSTTTPPSPPTATPSSPDSADAPAPSATNRTTTRSTAPTARPGCRNLPVTTSVKTAVTAAYRRSYPRFVHVRPVAHHFFYGECGATRYAATSFEATAGATTEELVAMQDEGSATKYFRAVSGAGWGYLASDGFPQGPYGCGDIPQIPADLAKAWGDCSVG</sequence>
<feature type="compositionally biased region" description="Low complexity" evidence="1">
    <location>
        <begin position="45"/>
        <end position="56"/>
    </location>
</feature>
<feature type="compositionally biased region" description="Low complexity" evidence="1">
    <location>
        <begin position="66"/>
        <end position="95"/>
    </location>
</feature>